<accession>A0AAJ0C4W7</accession>
<dbReference type="InterPro" id="IPR018909">
    <property type="entry name" value="Eng1_septum"/>
</dbReference>
<evidence type="ECO:0000313" key="3">
    <source>
        <dbReference type="EMBL" id="KAK1770213.1"/>
    </source>
</evidence>
<feature type="chain" id="PRO_5042514395" description="Endo-1,3(4)-beta-glucanase 1 carbohydrate binding domain-containing protein" evidence="1">
    <location>
        <begin position="23"/>
        <end position="253"/>
    </location>
</feature>
<comment type="caution">
    <text evidence="3">The sequence shown here is derived from an EMBL/GenBank/DDBJ whole genome shotgun (WGS) entry which is preliminary data.</text>
</comment>
<evidence type="ECO:0000259" key="2">
    <source>
        <dbReference type="Pfam" id="PF10645"/>
    </source>
</evidence>
<evidence type="ECO:0000256" key="1">
    <source>
        <dbReference type="SAM" id="SignalP"/>
    </source>
</evidence>
<gene>
    <name evidence="3" type="ORF">QBC33DRAFT_567560</name>
</gene>
<evidence type="ECO:0000313" key="4">
    <source>
        <dbReference type="Proteomes" id="UP001244011"/>
    </source>
</evidence>
<feature type="domain" description="Endo-1,3(4)-beta-glucanase 1 carbohydrate binding" evidence="2">
    <location>
        <begin position="27"/>
        <end position="77"/>
    </location>
</feature>
<dbReference type="GeneID" id="85313679"/>
<sequence length="253" mass="27318">MAATRAFTILALVASLMSPVRAEDMDSCGEASYFPSEYTCYDNSTLCPITFNLPTVPCEGAGGCYASEMFSCKDGELETLPEATGPFTLTAHGMRPAYQNLTVKACGNYLAIGANARECTSCAGAGPDVQCESYRNNTVLLPNGKMSVDVPGGQYWYVDPNNGLLQYTADGNSTAIKWAGHNVTVYEDGFFVYDSMPHYWLACLRTLPGGVPGTGRTYRIYASTFSNLESGDCEPIRLATKSVDKTEGAYKYL</sequence>
<protein>
    <recommendedName>
        <fullName evidence="2">Endo-1,3(4)-beta-glucanase 1 carbohydrate binding domain-containing protein</fullName>
    </recommendedName>
</protein>
<dbReference type="EMBL" id="MU839001">
    <property type="protein sequence ID" value="KAK1770213.1"/>
    <property type="molecule type" value="Genomic_DNA"/>
</dbReference>
<dbReference type="Proteomes" id="UP001244011">
    <property type="component" value="Unassembled WGS sequence"/>
</dbReference>
<reference evidence="3" key="1">
    <citation type="submission" date="2023-06" db="EMBL/GenBank/DDBJ databases">
        <title>Genome-scale phylogeny and comparative genomics of the fungal order Sordariales.</title>
        <authorList>
            <consortium name="Lawrence Berkeley National Laboratory"/>
            <person name="Hensen N."/>
            <person name="Bonometti L."/>
            <person name="Westerberg I."/>
            <person name="Brannstrom I.O."/>
            <person name="Guillou S."/>
            <person name="Cros-Aarteil S."/>
            <person name="Calhoun S."/>
            <person name="Haridas S."/>
            <person name="Kuo A."/>
            <person name="Mondo S."/>
            <person name="Pangilinan J."/>
            <person name="Riley R."/>
            <person name="Labutti K."/>
            <person name="Andreopoulos B."/>
            <person name="Lipzen A."/>
            <person name="Chen C."/>
            <person name="Yanf M."/>
            <person name="Daum C."/>
            <person name="Ng V."/>
            <person name="Clum A."/>
            <person name="Steindorff A."/>
            <person name="Ohm R."/>
            <person name="Martin F."/>
            <person name="Silar P."/>
            <person name="Natvig D."/>
            <person name="Lalanne C."/>
            <person name="Gautier V."/>
            <person name="Ament-Velasquez S.L."/>
            <person name="Kruys A."/>
            <person name="Hutchinson M.I."/>
            <person name="Powell A.J."/>
            <person name="Barry K."/>
            <person name="Miller A.N."/>
            <person name="Grigoriev I.V."/>
            <person name="Debuchy R."/>
            <person name="Gladieux P."/>
            <person name="Thoren M.H."/>
            <person name="Johannesson H."/>
        </authorList>
    </citation>
    <scope>NUCLEOTIDE SEQUENCE</scope>
    <source>
        <strain evidence="3">8032-3</strain>
    </source>
</reference>
<feature type="signal peptide" evidence="1">
    <location>
        <begin position="1"/>
        <end position="22"/>
    </location>
</feature>
<keyword evidence="4" id="KW-1185">Reference proteome</keyword>
<name>A0AAJ0C4W7_9PEZI</name>
<proteinExistence type="predicted"/>
<dbReference type="Pfam" id="PF10645">
    <property type="entry name" value="Carb_bind"/>
    <property type="match status" value="1"/>
</dbReference>
<organism evidence="3 4">
    <name type="scientific">Phialemonium atrogriseum</name>
    <dbReference type="NCBI Taxonomy" id="1093897"/>
    <lineage>
        <taxon>Eukaryota</taxon>
        <taxon>Fungi</taxon>
        <taxon>Dikarya</taxon>
        <taxon>Ascomycota</taxon>
        <taxon>Pezizomycotina</taxon>
        <taxon>Sordariomycetes</taxon>
        <taxon>Sordariomycetidae</taxon>
        <taxon>Cephalothecales</taxon>
        <taxon>Cephalothecaceae</taxon>
        <taxon>Phialemonium</taxon>
    </lineage>
</organism>
<keyword evidence="1" id="KW-0732">Signal</keyword>
<dbReference type="AlphaFoldDB" id="A0AAJ0C4W7"/>
<dbReference type="GO" id="GO:0030246">
    <property type="term" value="F:carbohydrate binding"/>
    <property type="evidence" value="ECO:0007669"/>
    <property type="project" value="InterPro"/>
</dbReference>
<dbReference type="RefSeq" id="XP_060286426.1">
    <property type="nucleotide sequence ID" value="XM_060430492.1"/>
</dbReference>